<dbReference type="GO" id="GO:0005635">
    <property type="term" value="C:nuclear envelope"/>
    <property type="evidence" value="ECO:0007669"/>
    <property type="project" value="TreeGrafter"/>
</dbReference>
<dbReference type="Pfam" id="PF01467">
    <property type="entry name" value="CTP_transf_like"/>
    <property type="match status" value="1"/>
</dbReference>
<keyword evidence="5" id="KW-1185">Reference proteome</keyword>
<feature type="domain" description="Cytidyltransferase-like" evidence="3">
    <location>
        <begin position="89"/>
        <end position="189"/>
    </location>
</feature>
<evidence type="ECO:0000256" key="2">
    <source>
        <dbReference type="SAM" id="MobiDB-lite"/>
    </source>
</evidence>
<dbReference type="NCBIfam" id="TIGR00125">
    <property type="entry name" value="cyt_tran_rel"/>
    <property type="match status" value="1"/>
</dbReference>
<dbReference type="STRING" id="436010.A0A166PZ31"/>
<dbReference type="SUPFAM" id="SSF52374">
    <property type="entry name" value="Nucleotidylyl transferase"/>
    <property type="match status" value="1"/>
</dbReference>
<protein>
    <recommendedName>
        <fullName evidence="1">choline-phosphate cytidylyltransferase</fullName>
        <ecNumber evidence="1">2.7.7.15</ecNumber>
    </recommendedName>
</protein>
<proteinExistence type="predicted"/>
<feature type="region of interest" description="Disordered" evidence="2">
    <location>
        <begin position="216"/>
        <end position="272"/>
    </location>
</feature>
<evidence type="ECO:0000259" key="3">
    <source>
        <dbReference type="Pfam" id="PF01467"/>
    </source>
</evidence>
<evidence type="ECO:0000313" key="5">
    <source>
        <dbReference type="Proteomes" id="UP000076532"/>
    </source>
</evidence>
<sequence length="272" mass="30335">MEGSCVFSDEDEFDIVAYPGSKSLESSIDLDHVPKQEVHEPAPAKDALQKFNTVAYTPSDIQAYVRKTLDSASGRSAAYPMEQRTMRIYIDGVFDAFNPAHALQLRQAKLAFPSAHLSVGIFSDELCQLHQSQSPPRIPHVERCEVVRHCRWVDEIIPEAPWAVDDQFVLQRRFDYVALDEGMSVDPACDKLRLQGYDALKRIGRVITTRRTLGVTTPVASRQSQPLPVPEPVRRSPQSIPEPDPATDSSPFVDPSKGGDDDEIDIHIDSEP</sequence>
<accession>A0A166PZ31</accession>
<dbReference type="OrthoDB" id="17102at2759"/>
<dbReference type="Gene3D" id="3.40.50.620">
    <property type="entry name" value="HUPs"/>
    <property type="match status" value="1"/>
</dbReference>
<dbReference type="EC" id="2.7.7.15" evidence="1"/>
<dbReference type="InterPro" id="IPR014729">
    <property type="entry name" value="Rossmann-like_a/b/a_fold"/>
</dbReference>
<dbReference type="GO" id="GO:0031210">
    <property type="term" value="F:phosphatidylcholine binding"/>
    <property type="evidence" value="ECO:0007669"/>
    <property type="project" value="TreeGrafter"/>
</dbReference>
<name>A0A166PZ31_9AGAM</name>
<dbReference type="EMBL" id="KV417513">
    <property type="protein sequence ID" value="KZP26598.1"/>
    <property type="molecule type" value="Genomic_DNA"/>
</dbReference>
<organism evidence="4 5">
    <name type="scientific">Athelia psychrophila</name>
    <dbReference type="NCBI Taxonomy" id="1759441"/>
    <lineage>
        <taxon>Eukaryota</taxon>
        <taxon>Fungi</taxon>
        <taxon>Dikarya</taxon>
        <taxon>Basidiomycota</taxon>
        <taxon>Agaricomycotina</taxon>
        <taxon>Agaricomycetes</taxon>
        <taxon>Agaricomycetidae</taxon>
        <taxon>Atheliales</taxon>
        <taxon>Atheliaceae</taxon>
        <taxon>Athelia</taxon>
    </lineage>
</organism>
<feature type="compositionally biased region" description="Polar residues" evidence="2">
    <location>
        <begin position="216"/>
        <end position="226"/>
    </location>
</feature>
<dbReference type="AlphaFoldDB" id="A0A166PZ31"/>
<reference evidence="4 5" key="1">
    <citation type="journal article" date="2016" name="Mol. Biol. Evol.">
        <title>Comparative Genomics of Early-Diverging Mushroom-Forming Fungi Provides Insights into the Origins of Lignocellulose Decay Capabilities.</title>
        <authorList>
            <person name="Nagy L.G."/>
            <person name="Riley R."/>
            <person name="Tritt A."/>
            <person name="Adam C."/>
            <person name="Daum C."/>
            <person name="Floudas D."/>
            <person name="Sun H."/>
            <person name="Yadav J.S."/>
            <person name="Pangilinan J."/>
            <person name="Larsson K.H."/>
            <person name="Matsuura K."/>
            <person name="Barry K."/>
            <person name="Labutti K."/>
            <person name="Kuo R."/>
            <person name="Ohm R.A."/>
            <person name="Bhattacharya S.S."/>
            <person name="Shirouzu T."/>
            <person name="Yoshinaga Y."/>
            <person name="Martin F.M."/>
            <person name="Grigoriev I.V."/>
            <person name="Hibbett D.S."/>
        </authorList>
    </citation>
    <scope>NUCLEOTIDE SEQUENCE [LARGE SCALE GENOMIC DNA]</scope>
    <source>
        <strain evidence="4 5">CBS 109695</strain>
    </source>
</reference>
<evidence type="ECO:0000256" key="1">
    <source>
        <dbReference type="ARBA" id="ARBA00026101"/>
    </source>
</evidence>
<dbReference type="InterPro" id="IPR045049">
    <property type="entry name" value="Pcy1-like"/>
</dbReference>
<gene>
    <name evidence="4" type="ORF">FIBSPDRAFT_854635</name>
</gene>
<dbReference type="Proteomes" id="UP000076532">
    <property type="component" value="Unassembled WGS sequence"/>
</dbReference>
<dbReference type="PANTHER" id="PTHR10739">
    <property type="entry name" value="CYTIDYLYLTRANSFERASE"/>
    <property type="match status" value="1"/>
</dbReference>
<evidence type="ECO:0000313" key="4">
    <source>
        <dbReference type="EMBL" id="KZP26598.1"/>
    </source>
</evidence>
<dbReference type="PANTHER" id="PTHR10739:SF13">
    <property type="entry name" value="CHOLINE-PHOSPHATE CYTIDYLYLTRANSFERASE"/>
    <property type="match status" value="1"/>
</dbReference>
<dbReference type="InterPro" id="IPR004821">
    <property type="entry name" value="Cyt_trans-like"/>
</dbReference>
<dbReference type="GO" id="GO:0004105">
    <property type="term" value="F:choline-phosphate cytidylyltransferase activity"/>
    <property type="evidence" value="ECO:0007669"/>
    <property type="project" value="UniProtKB-EC"/>
</dbReference>